<dbReference type="AlphaFoldDB" id="A0A2P2IZR9"/>
<sequence length="54" mass="6332">MMLPSWLCVACRPHIQENKILHFVAYPKQQLISSFKGYLDVLSSNHKKKNVEFI</sequence>
<accession>A0A2P2IZR9</accession>
<reference evidence="1" key="1">
    <citation type="submission" date="2018-02" db="EMBL/GenBank/DDBJ databases">
        <title>Rhizophora mucronata_Transcriptome.</title>
        <authorList>
            <person name="Meera S.P."/>
            <person name="Sreeshan A."/>
            <person name="Augustine A."/>
        </authorList>
    </citation>
    <scope>NUCLEOTIDE SEQUENCE</scope>
    <source>
        <tissue evidence="1">Leaf</tissue>
    </source>
</reference>
<proteinExistence type="predicted"/>
<organism evidence="1">
    <name type="scientific">Rhizophora mucronata</name>
    <name type="common">Asiatic mangrove</name>
    <dbReference type="NCBI Taxonomy" id="61149"/>
    <lineage>
        <taxon>Eukaryota</taxon>
        <taxon>Viridiplantae</taxon>
        <taxon>Streptophyta</taxon>
        <taxon>Embryophyta</taxon>
        <taxon>Tracheophyta</taxon>
        <taxon>Spermatophyta</taxon>
        <taxon>Magnoliopsida</taxon>
        <taxon>eudicotyledons</taxon>
        <taxon>Gunneridae</taxon>
        <taxon>Pentapetalae</taxon>
        <taxon>rosids</taxon>
        <taxon>fabids</taxon>
        <taxon>Malpighiales</taxon>
        <taxon>Rhizophoraceae</taxon>
        <taxon>Rhizophora</taxon>
    </lineage>
</organism>
<evidence type="ECO:0000313" key="1">
    <source>
        <dbReference type="EMBL" id="MBW86697.1"/>
    </source>
</evidence>
<protein>
    <submittedName>
        <fullName evidence="1">Uncharacterized protein</fullName>
    </submittedName>
</protein>
<dbReference type="EMBL" id="GGEC01006214">
    <property type="protein sequence ID" value="MBW86697.1"/>
    <property type="molecule type" value="Transcribed_RNA"/>
</dbReference>
<name>A0A2P2IZR9_RHIMU</name>